<dbReference type="Gene3D" id="3.30.230.10">
    <property type="match status" value="1"/>
</dbReference>
<dbReference type="InterPro" id="IPR020568">
    <property type="entry name" value="Ribosomal_Su5_D2-typ_SF"/>
</dbReference>
<dbReference type="PANTHER" id="PTHR48277">
    <property type="entry name" value="MITOCHONDRIAL RIBOSOMAL PROTEIN S5"/>
    <property type="match status" value="1"/>
</dbReference>
<name>A0A507FMI4_9FUNG</name>
<organism evidence="8 9">
    <name type="scientific">Chytriomyces confervae</name>
    <dbReference type="NCBI Taxonomy" id="246404"/>
    <lineage>
        <taxon>Eukaryota</taxon>
        <taxon>Fungi</taxon>
        <taxon>Fungi incertae sedis</taxon>
        <taxon>Chytridiomycota</taxon>
        <taxon>Chytridiomycota incertae sedis</taxon>
        <taxon>Chytridiomycetes</taxon>
        <taxon>Chytridiales</taxon>
        <taxon>Chytriomycetaceae</taxon>
        <taxon>Chytriomyces</taxon>
    </lineage>
</organism>
<dbReference type="SUPFAM" id="SSF54768">
    <property type="entry name" value="dsRNA-binding domain-like"/>
    <property type="match status" value="1"/>
</dbReference>
<evidence type="ECO:0000313" key="8">
    <source>
        <dbReference type="EMBL" id="TPX77619.1"/>
    </source>
</evidence>
<dbReference type="Pfam" id="PF03719">
    <property type="entry name" value="Ribosomal_S5_C"/>
    <property type="match status" value="1"/>
</dbReference>
<dbReference type="GO" id="GO:0005840">
    <property type="term" value="C:ribosome"/>
    <property type="evidence" value="ECO:0007669"/>
    <property type="project" value="UniProtKB-KW"/>
</dbReference>
<dbReference type="GO" id="GO:0003723">
    <property type="term" value="F:RNA binding"/>
    <property type="evidence" value="ECO:0007669"/>
    <property type="project" value="InterPro"/>
</dbReference>
<evidence type="ECO:0000256" key="6">
    <source>
        <dbReference type="SAM" id="MobiDB-lite"/>
    </source>
</evidence>
<dbReference type="PROSITE" id="PS50881">
    <property type="entry name" value="S5_DSRBD"/>
    <property type="match status" value="1"/>
</dbReference>
<proteinExistence type="inferred from homology"/>
<evidence type="ECO:0000256" key="5">
    <source>
        <dbReference type="RuleBase" id="RU003823"/>
    </source>
</evidence>
<dbReference type="OrthoDB" id="309483at2759"/>
<comment type="caution">
    <text evidence="8">The sequence shown here is derived from an EMBL/GenBank/DDBJ whole genome shotgun (WGS) entry which is preliminary data.</text>
</comment>
<dbReference type="SUPFAM" id="SSF54211">
    <property type="entry name" value="Ribosomal protein S5 domain 2-like"/>
    <property type="match status" value="1"/>
</dbReference>
<evidence type="ECO:0000256" key="1">
    <source>
        <dbReference type="ARBA" id="ARBA00008945"/>
    </source>
</evidence>
<dbReference type="Gene3D" id="3.30.160.20">
    <property type="match status" value="1"/>
</dbReference>
<keyword evidence="3 4" id="KW-0687">Ribonucleoprotein</keyword>
<evidence type="ECO:0000256" key="4">
    <source>
        <dbReference type="PROSITE-ProRule" id="PRU00268"/>
    </source>
</evidence>
<dbReference type="GO" id="GO:0005737">
    <property type="term" value="C:cytoplasm"/>
    <property type="evidence" value="ECO:0007669"/>
    <property type="project" value="UniProtKB-ARBA"/>
</dbReference>
<dbReference type="EMBL" id="QEAP01000017">
    <property type="protein sequence ID" value="TPX77619.1"/>
    <property type="molecule type" value="Genomic_DNA"/>
</dbReference>
<keyword evidence="2 4" id="KW-0689">Ribosomal protein</keyword>
<dbReference type="STRING" id="246404.A0A507FMI4"/>
<protein>
    <recommendedName>
        <fullName evidence="7">S5 DRBM domain-containing protein</fullName>
    </recommendedName>
</protein>
<dbReference type="InterPro" id="IPR014721">
    <property type="entry name" value="Ribsml_uS5_D2-typ_fold_subgr"/>
</dbReference>
<dbReference type="GO" id="GO:1990904">
    <property type="term" value="C:ribonucleoprotein complex"/>
    <property type="evidence" value="ECO:0007669"/>
    <property type="project" value="UniProtKB-UniRule"/>
</dbReference>
<evidence type="ECO:0000256" key="3">
    <source>
        <dbReference type="ARBA" id="ARBA00023274"/>
    </source>
</evidence>
<reference evidence="8 9" key="1">
    <citation type="journal article" date="2019" name="Sci. Rep.">
        <title>Comparative genomics of chytrid fungi reveal insights into the obligate biotrophic and pathogenic lifestyle of Synchytrium endobioticum.</title>
        <authorList>
            <person name="van de Vossenberg B.T.L.H."/>
            <person name="Warris S."/>
            <person name="Nguyen H.D.T."/>
            <person name="van Gent-Pelzer M.P.E."/>
            <person name="Joly D.L."/>
            <person name="van de Geest H.C."/>
            <person name="Bonants P.J.M."/>
            <person name="Smith D.S."/>
            <person name="Levesque C.A."/>
            <person name="van der Lee T.A.J."/>
        </authorList>
    </citation>
    <scope>NUCLEOTIDE SEQUENCE [LARGE SCALE GENOMIC DNA]</scope>
    <source>
        <strain evidence="8 9">CBS 675.73</strain>
    </source>
</reference>
<feature type="region of interest" description="Disordered" evidence="6">
    <location>
        <begin position="41"/>
        <end position="84"/>
    </location>
</feature>
<accession>A0A507FMI4</accession>
<feature type="compositionally biased region" description="Basic and acidic residues" evidence="6">
    <location>
        <begin position="71"/>
        <end position="83"/>
    </location>
</feature>
<dbReference type="GO" id="GO:0003735">
    <property type="term" value="F:structural constituent of ribosome"/>
    <property type="evidence" value="ECO:0007669"/>
    <property type="project" value="UniProtKB-UniRule"/>
</dbReference>
<comment type="similarity">
    <text evidence="1 5">Belongs to the universal ribosomal protein uS5 family.</text>
</comment>
<dbReference type="Pfam" id="PF00333">
    <property type="entry name" value="Ribosomal_S5"/>
    <property type="match status" value="1"/>
</dbReference>
<evidence type="ECO:0000259" key="7">
    <source>
        <dbReference type="PROSITE" id="PS50881"/>
    </source>
</evidence>
<feature type="domain" description="S5 DRBM" evidence="7">
    <location>
        <begin position="82"/>
        <end position="145"/>
    </location>
</feature>
<gene>
    <name evidence="8" type="ORF">CcCBS67573_g01141</name>
</gene>
<dbReference type="GO" id="GO:0006412">
    <property type="term" value="P:translation"/>
    <property type="evidence" value="ECO:0007669"/>
    <property type="project" value="InterPro"/>
</dbReference>
<sequence length="245" mass="25908">MQILSRLSAYTTRAGVFTRGLATATEGNAVQDSVRVAKAAPRKVFEGSNPTKGRPAASASASSSMGSNANKRREDGPKKEQLQKRVLHIRSVARSTKGGKIRSSSAIVVVGNGNGVGGYGEGRAADASGAIAKATAMAMKNMVTIPRFQQRTVFGDIMHRYHSVTVDIKAASPGFGIVASNHIHEICRCVGIRDMAAKVRGSLNPINVIKATFEALQSQKTPVEIAQARGRKLVDIADAYYGGKL</sequence>
<dbReference type="Proteomes" id="UP000320333">
    <property type="component" value="Unassembled WGS sequence"/>
</dbReference>
<evidence type="ECO:0000313" key="9">
    <source>
        <dbReference type="Proteomes" id="UP000320333"/>
    </source>
</evidence>
<dbReference type="InterPro" id="IPR005324">
    <property type="entry name" value="Ribosomal_uS5_C"/>
</dbReference>
<dbReference type="PANTHER" id="PTHR48277:SF1">
    <property type="entry name" value="MITOCHONDRIAL RIBOSOMAL PROTEIN S5"/>
    <property type="match status" value="1"/>
</dbReference>
<keyword evidence="9" id="KW-1185">Reference proteome</keyword>
<dbReference type="InterPro" id="IPR013810">
    <property type="entry name" value="Ribosomal_uS5_N"/>
</dbReference>
<dbReference type="AlphaFoldDB" id="A0A507FMI4"/>
<evidence type="ECO:0000256" key="2">
    <source>
        <dbReference type="ARBA" id="ARBA00022980"/>
    </source>
</evidence>
<dbReference type="InterPro" id="IPR000851">
    <property type="entry name" value="Ribosomal_uS5"/>
</dbReference>
<dbReference type="FunFam" id="3.30.230.10:FF:000002">
    <property type="entry name" value="30S ribosomal protein S5"/>
    <property type="match status" value="1"/>
</dbReference>